<feature type="compositionally biased region" description="Polar residues" evidence="1">
    <location>
        <begin position="93"/>
        <end position="121"/>
    </location>
</feature>
<feature type="region of interest" description="Disordered" evidence="1">
    <location>
        <begin position="373"/>
        <end position="420"/>
    </location>
</feature>
<feature type="region of interest" description="Disordered" evidence="1">
    <location>
        <begin position="337"/>
        <end position="359"/>
    </location>
</feature>
<dbReference type="AlphaFoldDB" id="A0A7G2C1I4"/>
<feature type="region of interest" description="Disordered" evidence="1">
    <location>
        <begin position="93"/>
        <end position="207"/>
    </location>
</feature>
<feature type="region of interest" description="Disordered" evidence="1">
    <location>
        <begin position="433"/>
        <end position="454"/>
    </location>
</feature>
<feature type="region of interest" description="Disordered" evidence="1">
    <location>
        <begin position="528"/>
        <end position="555"/>
    </location>
</feature>
<organism evidence="2 3">
    <name type="scientific">Angomonas deanei</name>
    <dbReference type="NCBI Taxonomy" id="59799"/>
    <lineage>
        <taxon>Eukaryota</taxon>
        <taxon>Discoba</taxon>
        <taxon>Euglenozoa</taxon>
        <taxon>Kinetoplastea</taxon>
        <taxon>Metakinetoplastina</taxon>
        <taxon>Trypanosomatida</taxon>
        <taxon>Trypanosomatidae</taxon>
        <taxon>Strigomonadinae</taxon>
        <taxon>Angomonas</taxon>
    </lineage>
</organism>
<feature type="compositionally biased region" description="Basic and acidic residues" evidence="1">
    <location>
        <begin position="377"/>
        <end position="412"/>
    </location>
</feature>
<protein>
    <submittedName>
        <fullName evidence="2">Uncharacterized protein</fullName>
    </submittedName>
</protein>
<feature type="compositionally biased region" description="Pro residues" evidence="1">
    <location>
        <begin position="172"/>
        <end position="181"/>
    </location>
</feature>
<evidence type="ECO:0000313" key="2">
    <source>
        <dbReference type="EMBL" id="CAD2213628.1"/>
    </source>
</evidence>
<dbReference type="VEuPathDB" id="TriTrypDB:ADEAN_000107100"/>
<evidence type="ECO:0000256" key="1">
    <source>
        <dbReference type="SAM" id="MobiDB-lite"/>
    </source>
</evidence>
<feature type="region of interest" description="Disordered" evidence="1">
    <location>
        <begin position="1"/>
        <end position="81"/>
    </location>
</feature>
<gene>
    <name evidence="2" type="ORF">ADEAN_000107100</name>
</gene>
<dbReference type="EMBL" id="LR877146">
    <property type="protein sequence ID" value="CAD2213628.1"/>
    <property type="molecule type" value="Genomic_DNA"/>
</dbReference>
<sequence>MSLAEKIVARVRKTSPAKRTDSGVRFRELLSQKIEQDQNRENNHTNGGNRVPSPSLQSQTVQVNTGQSRSVSPPMGRENIGVPFQPILLQRGNSTGAQSARQPTSRTPLGTVEGNRQTYHLTTHKKKPIAESSPPPPVMEPNPIRRVSTDNPIVQQRKDGTILIKERRASEPTPPRPPIECTPPQRTPSNSPENKRGTTPRTLKGTNSFKNALHNSAVTRKRTNLRRHVTFNMDTSNQCLTLHTYSVEQLKPIFIQDGKYKGSNKKKEKKDTYISVFDFNTPSVKSEPGTVVTPSPVQRRLSAGQMSPTEADEEAELTLFLQRLCQNNFAHVVDEVEKKRSNSREENSSLNHSQNNTAVPESVLYQFSMRDISLDDTPPKKAAPEPKPKKVAQKEKENVKAPIVEKKKEKPQKTANPLVKPSVVPAQSILAPKMNNNPVKNRPPSDKTTKEKQFTNKVKEATKATKSVKTPETSTFDYRDISLFDSIVNADNHDMSQYNYSGIVNQSRTSRGQESTAMDFSAFMNQRRGSDDSAYLPEGDGEKRPDDATFNFSMF</sequence>
<feature type="compositionally biased region" description="Polar residues" evidence="1">
    <location>
        <begin position="350"/>
        <end position="359"/>
    </location>
</feature>
<feature type="compositionally biased region" description="Basic and acidic residues" evidence="1">
    <location>
        <begin position="18"/>
        <end position="43"/>
    </location>
</feature>
<feature type="compositionally biased region" description="Basic and acidic residues" evidence="1">
    <location>
        <begin position="443"/>
        <end position="454"/>
    </location>
</feature>
<feature type="compositionally biased region" description="Basic and acidic residues" evidence="1">
    <location>
        <begin position="337"/>
        <end position="347"/>
    </location>
</feature>
<reference evidence="2 3" key="1">
    <citation type="submission" date="2020-08" db="EMBL/GenBank/DDBJ databases">
        <authorList>
            <person name="Newling K."/>
            <person name="Davey J."/>
            <person name="Forrester S."/>
        </authorList>
    </citation>
    <scope>NUCLEOTIDE SEQUENCE [LARGE SCALE GENOMIC DNA]</scope>
    <source>
        <strain evidence="3">Crithidia deanei Carvalho (ATCC PRA-265)</strain>
    </source>
</reference>
<feature type="compositionally biased region" description="Polar residues" evidence="1">
    <location>
        <begin position="44"/>
        <end position="71"/>
    </location>
</feature>
<evidence type="ECO:0000313" key="3">
    <source>
        <dbReference type="Proteomes" id="UP000515908"/>
    </source>
</evidence>
<feature type="compositionally biased region" description="Basic and acidic residues" evidence="1">
    <location>
        <begin position="156"/>
        <end position="170"/>
    </location>
</feature>
<feature type="compositionally biased region" description="Polar residues" evidence="1">
    <location>
        <begin position="187"/>
        <end position="207"/>
    </location>
</feature>
<dbReference type="Proteomes" id="UP000515908">
    <property type="component" value="Chromosome 02"/>
</dbReference>
<proteinExistence type="predicted"/>
<keyword evidence="3" id="KW-1185">Reference proteome</keyword>
<name>A0A7G2C1I4_9TRYP</name>
<accession>A0A7G2C1I4</accession>